<keyword evidence="1" id="KW-0808">Transferase</keyword>
<gene>
    <name evidence="1" type="primary">dsrH</name>
    <name evidence="1" type="ORF">EY643_10780</name>
</gene>
<dbReference type="KEGG" id="halc:EY643_10780"/>
<dbReference type="PANTHER" id="PTHR37526">
    <property type="entry name" value="PROTEIN TUSB"/>
    <property type="match status" value="1"/>
</dbReference>
<dbReference type="InterPro" id="IPR007215">
    <property type="entry name" value="Sulphur_relay_TusB/DsrH"/>
</dbReference>
<dbReference type="Proteomes" id="UP000326287">
    <property type="component" value="Chromosome"/>
</dbReference>
<dbReference type="GO" id="GO:1990228">
    <property type="term" value="C:sulfurtransferase complex"/>
    <property type="evidence" value="ECO:0007669"/>
    <property type="project" value="TreeGrafter"/>
</dbReference>
<evidence type="ECO:0000313" key="1">
    <source>
        <dbReference type="EMBL" id="QFU76108.1"/>
    </source>
</evidence>
<keyword evidence="2" id="KW-1185">Reference proteome</keyword>
<dbReference type="SUPFAM" id="SSF75169">
    <property type="entry name" value="DsrEFH-like"/>
    <property type="match status" value="1"/>
</dbReference>
<dbReference type="PANTHER" id="PTHR37526:SF1">
    <property type="entry name" value="PROTEIN TUSB"/>
    <property type="match status" value="1"/>
</dbReference>
<dbReference type="InterPro" id="IPR027396">
    <property type="entry name" value="DsrEFH-like"/>
</dbReference>
<protein>
    <submittedName>
        <fullName evidence="1">Sulfurtransferase complex subunit TusB</fullName>
    </submittedName>
</protein>
<evidence type="ECO:0000313" key="2">
    <source>
        <dbReference type="Proteomes" id="UP000326287"/>
    </source>
</evidence>
<dbReference type="RefSeq" id="WP_152662213.1">
    <property type="nucleotide sequence ID" value="NZ_CP036422.1"/>
</dbReference>
<reference evidence="1 2" key="1">
    <citation type="submission" date="2019-02" db="EMBL/GenBank/DDBJ databases">
        <authorList>
            <person name="Li S.-H."/>
        </authorList>
    </citation>
    <scope>NUCLEOTIDE SEQUENCE [LARGE SCALE GENOMIC DNA]</scope>
    <source>
        <strain evidence="1 2">IMCC14385</strain>
    </source>
</reference>
<sequence length="93" mass="9841">MILHTLANSTSLDACLCAVDKDDTILLLGDGVYCALPASEAEQMLRGSAAKVLVLNSDALAAGLDVEGLAFPTTDMAGFVALSEYYPRQLAWY</sequence>
<dbReference type="Pfam" id="PF04077">
    <property type="entry name" value="DsrH"/>
    <property type="match status" value="1"/>
</dbReference>
<dbReference type="EMBL" id="CP036422">
    <property type="protein sequence ID" value="QFU76108.1"/>
    <property type="molecule type" value="Genomic_DNA"/>
</dbReference>
<dbReference type="GO" id="GO:0016740">
    <property type="term" value="F:transferase activity"/>
    <property type="evidence" value="ECO:0007669"/>
    <property type="project" value="UniProtKB-KW"/>
</dbReference>
<dbReference type="GO" id="GO:0002143">
    <property type="term" value="P:tRNA wobble position uridine thiolation"/>
    <property type="evidence" value="ECO:0007669"/>
    <property type="project" value="InterPro"/>
</dbReference>
<proteinExistence type="predicted"/>
<name>A0A5P9NMF6_9GAMM</name>
<dbReference type="OrthoDB" id="9795117at2"/>
<dbReference type="Gene3D" id="3.40.1260.10">
    <property type="entry name" value="DsrEFH-like"/>
    <property type="match status" value="1"/>
</dbReference>
<accession>A0A5P9NMF6</accession>
<dbReference type="AlphaFoldDB" id="A0A5P9NMF6"/>
<dbReference type="NCBIfam" id="TIGR03011">
    <property type="entry name" value="sulf_tusB_dsrH"/>
    <property type="match status" value="1"/>
</dbReference>
<organism evidence="1 2">
    <name type="scientific">Halioglobus maricola</name>
    <dbReference type="NCBI Taxonomy" id="2601894"/>
    <lineage>
        <taxon>Bacteria</taxon>
        <taxon>Pseudomonadati</taxon>
        <taxon>Pseudomonadota</taxon>
        <taxon>Gammaproteobacteria</taxon>
        <taxon>Cellvibrionales</taxon>
        <taxon>Halieaceae</taxon>
        <taxon>Halioglobus</taxon>
    </lineage>
</organism>